<organism evidence="2 3">
    <name type="scientific">Pseudomonas amygdali pv. ulmi</name>
    <dbReference type="NCBI Taxonomy" id="251720"/>
    <lineage>
        <taxon>Bacteria</taxon>
        <taxon>Pseudomonadati</taxon>
        <taxon>Pseudomonadota</taxon>
        <taxon>Gammaproteobacteria</taxon>
        <taxon>Pseudomonadales</taxon>
        <taxon>Pseudomonadaceae</taxon>
        <taxon>Pseudomonas</taxon>
        <taxon>Pseudomonas amygdali</taxon>
    </lineage>
</organism>
<evidence type="ECO:0000313" key="3">
    <source>
        <dbReference type="Proteomes" id="UP000271097"/>
    </source>
</evidence>
<dbReference type="EMBL" id="RBRS01000008">
    <property type="protein sequence ID" value="RMR25892.1"/>
    <property type="molecule type" value="Genomic_DNA"/>
</dbReference>
<evidence type="ECO:0000256" key="1">
    <source>
        <dbReference type="SAM" id="MobiDB-lite"/>
    </source>
</evidence>
<name>A0A3M4TFD6_PSEA0</name>
<reference evidence="2 3" key="1">
    <citation type="submission" date="2018-08" db="EMBL/GenBank/DDBJ databases">
        <title>Recombination of ecologically and evolutionarily significant loci maintains genetic cohesion in the Pseudomonas syringae species complex.</title>
        <authorList>
            <person name="Dillon M."/>
            <person name="Thakur S."/>
            <person name="Almeida R.N.D."/>
            <person name="Weir B.S."/>
            <person name="Guttman D.S."/>
        </authorList>
    </citation>
    <scope>NUCLEOTIDE SEQUENCE [LARGE SCALE GENOMIC DNA]</scope>
    <source>
        <strain evidence="2 3">ICMP 5931</strain>
    </source>
</reference>
<feature type="compositionally biased region" description="Basic residues" evidence="1">
    <location>
        <begin position="79"/>
        <end position="89"/>
    </location>
</feature>
<protein>
    <submittedName>
        <fullName evidence="2">MobC protein</fullName>
    </submittedName>
</protein>
<evidence type="ECO:0000313" key="2">
    <source>
        <dbReference type="EMBL" id="RMR25892.1"/>
    </source>
</evidence>
<sequence>MAKQKTFTQQDLEAARQKLADLPDLSKDKMSQAEVLQSLKEQIVELCSAKGYSVSEVKQALADVGLNVSVREITDLTTKRKRAAPRAKRSGCLSAQSQPTKKPHIEGLFCSKATVFNPCKDNQQDRFFPIDHPYR</sequence>
<accession>A0A3M4TFD6</accession>
<dbReference type="AlphaFoldDB" id="A0A3M4TFD6"/>
<comment type="caution">
    <text evidence="2">The sequence shown here is derived from an EMBL/GenBank/DDBJ whole genome shotgun (WGS) entry which is preliminary data.</text>
</comment>
<dbReference type="Proteomes" id="UP000271097">
    <property type="component" value="Unassembled WGS sequence"/>
</dbReference>
<proteinExistence type="predicted"/>
<feature type="region of interest" description="Disordered" evidence="1">
    <location>
        <begin position="79"/>
        <end position="102"/>
    </location>
</feature>
<gene>
    <name evidence="2" type="ORF">ALP90_00509</name>
</gene>